<dbReference type="InterPro" id="IPR006921">
    <property type="entry name" value="Interferon-rel_develop_reg_C"/>
</dbReference>
<dbReference type="InterPro" id="IPR039777">
    <property type="entry name" value="IFRD"/>
</dbReference>
<proteinExistence type="inferred from homology"/>
<evidence type="ECO:0000259" key="3">
    <source>
        <dbReference type="Pfam" id="PF04836"/>
    </source>
</evidence>
<dbReference type="SUPFAM" id="SSF48371">
    <property type="entry name" value="ARM repeat"/>
    <property type="match status" value="1"/>
</dbReference>
<dbReference type="AlphaFoldDB" id="A0AAN5I0Z0"/>
<feature type="domain" description="Interferon-related developmental regulator N-terminal" evidence="4">
    <location>
        <begin position="44"/>
        <end position="323"/>
    </location>
</feature>
<dbReference type="Gene3D" id="1.25.10.10">
    <property type="entry name" value="Leucine-rich Repeat Variant"/>
    <property type="match status" value="1"/>
</dbReference>
<dbReference type="Pfam" id="PF05004">
    <property type="entry name" value="IFRD"/>
    <property type="match status" value="1"/>
</dbReference>
<dbReference type="Proteomes" id="UP001328107">
    <property type="component" value="Unassembled WGS sequence"/>
</dbReference>
<name>A0AAN5I0Z0_9BILA</name>
<reference evidence="6" key="1">
    <citation type="submission" date="2022-10" db="EMBL/GenBank/DDBJ databases">
        <title>Genome assembly of Pristionchus species.</title>
        <authorList>
            <person name="Yoshida K."/>
            <person name="Sommer R.J."/>
        </authorList>
    </citation>
    <scope>NUCLEOTIDE SEQUENCE [LARGE SCALE GENOMIC DNA]</scope>
    <source>
        <strain evidence="6">RS5460</strain>
    </source>
</reference>
<comment type="caution">
    <text evidence="5">The sequence shown here is derived from an EMBL/GenBank/DDBJ whole genome shotgun (WGS) entry which is preliminary data.</text>
</comment>
<dbReference type="PANTHER" id="PTHR12354">
    <property type="entry name" value="INTERFERON-RELATED DEVELOPMENTAL REGULATOR"/>
    <property type="match status" value="1"/>
</dbReference>
<comment type="similarity">
    <text evidence="1">Belongs to the IFRD family.</text>
</comment>
<accession>A0AAN5I0Z0</accession>
<dbReference type="InterPro" id="IPR007701">
    <property type="entry name" value="Interferon-rel_develop_reg_N"/>
</dbReference>
<sequence length="418" mass="46504">SIKMAKGRNKNKDRDGSASAVGGSSRAKSNRKSDYDDSDCESISTHITLDDDMRSVQGADEAEEVAGTELIDSLCEHMDNATHKNISIRLAALRHLYLILASNYLGSELIKYKATLVDLATKAIKKTDEECIVGSQLLAVLAVQLGEELSSEVPEPLLLLCPIMTDSARILGVRSAAALSIGITVYFACETEDVFASCYKALSDTWGAFKVGTQYTSLFCSSLGAWCLALDKADNQQLSVAIALQPKLVAFVEGTQLEMRVSSGEALAFLYEIVEEKRSSYRFPNHEHLANILGELASESSKGKTKKDKRVQKMTFRQIYSFITEGEAPSLTIKLDKENLELDSCTYKMVYDQLTELLRGGMRRQLKKNELLREFFDLGAPVEETDERMNKANRMAIQNSINKMRDQQRSKQRDKRAC</sequence>
<evidence type="ECO:0000313" key="6">
    <source>
        <dbReference type="Proteomes" id="UP001328107"/>
    </source>
</evidence>
<dbReference type="InterPro" id="IPR011989">
    <property type="entry name" value="ARM-like"/>
</dbReference>
<feature type="domain" description="Interferon-related developmental regulator C-terminal" evidence="3">
    <location>
        <begin position="369"/>
        <end position="417"/>
    </location>
</feature>
<dbReference type="EMBL" id="BTRK01000004">
    <property type="protein sequence ID" value="GMR47759.1"/>
    <property type="molecule type" value="Genomic_DNA"/>
</dbReference>
<evidence type="ECO:0000313" key="5">
    <source>
        <dbReference type="EMBL" id="GMR47759.1"/>
    </source>
</evidence>
<evidence type="ECO:0000259" key="4">
    <source>
        <dbReference type="Pfam" id="PF05004"/>
    </source>
</evidence>
<dbReference type="InterPro" id="IPR016024">
    <property type="entry name" value="ARM-type_fold"/>
</dbReference>
<dbReference type="Pfam" id="PF04836">
    <property type="entry name" value="IFRD_C"/>
    <property type="match status" value="1"/>
</dbReference>
<protein>
    <recommendedName>
        <fullName evidence="7">Interferon-related developmental regulator N-terminal domain-containing protein</fullName>
    </recommendedName>
</protein>
<feature type="region of interest" description="Disordered" evidence="2">
    <location>
        <begin position="1"/>
        <end position="40"/>
    </location>
</feature>
<feature type="non-terminal residue" evidence="5">
    <location>
        <position position="1"/>
    </location>
</feature>
<organism evidence="5 6">
    <name type="scientific">Pristionchus mayeri</name>
    <dbReference type="NCBI Taxonomy" id="1317129"/>
    <lineage>
        <taxon>Eukaryota</taxon>
        <taxon>Metazoa</taxon>
        <taxon>Ecdysozoa</taxon>
        <taxon>Nematoda</taxon>
        <taxon>Chromadorea</taxon>
        <taxon>Rhabditida</taxon>
        <taxon>Rhabditina</taxon>
        <taxon>Diplogasteromorpha</taxon>
        <taxon>Diplogasteroidea</taxon>
        <taxon>Neodiplogasteridae</taxon>
        <taxon>Pristionchus</taxon>
    </lineage>
</organism>
<keyword evidence="6" id="KW-1185">Reference proteome</keyword>
<feature type="compositionally biased region" description="Low complexity" evidence="2">
    <location>
        <begin position="17"/>
        <end position="27"/>
    </location>
</feature>
<evidence type="ECO:0008006" key="7">
    <source>
        <dbReference type="Google" id="ProtNLM"/>
    </source>
</evidence>
<gene>
    <name evidence="5" type="ORF">PMAYCL1PPCAC_17954</name>
</gene>
<dbReference type="PANTHER" id="PTHR12354:SF1">
    <property type="entry name" value="INTERFERON-RELATED DEVELOPMENTAL REGULATOR 1"/>
    <property type="match status" value="1"/>
</dbReference>
<evidence type="ECO:0000256" key="2">
    <source>
        <dbReference type="SAM" id="MobiDB-lite"/>
    </source>
</evidence>
<evidence type="ECO:0000256" key="1">
    <source>
        <dbReference type="ARBA" id="ARBA00008828"/>
    </source>
</evidence>
<feature type="region of interest" description="Disordered" evidence="2">
    <location>
        <begin position="398"/>
        <end position="418"/>
    </location>
</feature>
<feature type="compositionally biased region" description="Basic and acidic residues" evidence="2">
    <location>
        <begin position="403"/>
        <end position="418"/>
    </location>
</feature>